<dbReference type="AlphaFoldDB" id="A0ABD5UBU2"/>
<name>A0ABD5UBU2_9EURY</name>
<dbReference type="PANTHER" id="PTHR21015:SF22">
    <property type="entry name" value="GLYCOSYLTRANSFERASE"/>
    <property type="match status" value="1"/>
</dbReference>
<dbReference type="SUPFAM" id="SSF53756">
    <property type="entry name" value="UDP-Glycosyltransferase/glycogen phosphorylase"/>
    <property type="match status" value="1"/>
</dbReference>
<evidence type="ECO:0000256" key="1">
    <source>
        <dbReference type="ARBA" id="ARBA00006962"/>
    </source>
</evidence>
<comment type="similarity">
    <text evidence="1">Belongs to the glycosyltransferase 28 family.</text>
</comment>
<reference evidence="2 3" key="1">
    <citation type="journal article" date="2019" name="Int. J. Syst. Evol. Microbiol.">
        <title>The Global Catalogue of Microorganisms (GCM) 10K type strain sequencing project: providing services to taxonomists for standard genome sequencing and annotation.</title>
        <authorList>
            <consortium name="The Broad Institute Genomics Platform"/>
            <consortium name="The Broad Institute Genome Sequencing Center for Infectious Disease"/>
            <person name="Wu L."/>
            <person name="Ma J."/>
        </authorList>
    </citation>
    <scope>NUCLEOTIDE SEQUENCE [LARGE SCALE GENOMIC DNA]</scope>
    <source>
        <strain evidence="2 3">PSRA2</strain>
    </source>
</reference>
<evidence type="ECO:0000313" key="3">
    <source>
        <dbReference type="Proteomes" id="UP001596406"/>
    </source>
</evidence>
<dbReference type="PANTHER" id="PTHR21015">
    <property type="entry name" value="UDP-N-ACETYLGLUCOSAMINE--N-ACETYLMURAMYL-(PENTAPEPTIDE) PYROPHOSPHORYL-UNDECAPRENOL N-ACETYLGLUCOSAMINE TRANSFERASE 1"/>
    <property type="match status" value="1"/>
</dbReference>
<accession>A0ABD5UBU2</accession>
<protein>
    <submittedName>
        <fullName evidence="2">Glycosyltransferase</fullName>
    </submittedName>
</protein>
<organism evidence="2 3">
    <name type="scientific">Halomarina ordinaria</name>
    <dbReference type="NCBI Taxonomy" id="3033939"/>
    <lineage>
        <taxon>Archaea</taxon>
        <taxon>Methanobacteriati</taxon>
        <taxon>Methanobacteriota</taxon>
        <taxon>Stenosarchaea group</taxon>
        <taxon>Halobacteria</taxon>
        <taxon>Halobacteriales</taxon>
        <taxon>Natronomonadaceae</taxon>
        <taxon>Halomarina</taxon>
    </lineage>
</organism>
<dbReference type="EMBL" id="JBHSXM010000003">
    <property type="protein sequence ID" value="MFC6838027.1"/>
    <property type="molecule type" value="Genomic_DNA"/>
</dbReference>
<evidence type="ECO:0000313" key="2">
    <source>
        <dbReference type="EMBL" id="MFC6838027.1"/>
    </source>
</evidence>
<dbReference type="RefSeq" id="WP_304449747.1">
    <property type="nucleotide sequence ID" value="NZ_JARRAH010000003.1"/>
</dbReference>
<gene>
    <name evidence="2" type="ORF">ACFQHK_16215</name>
</gene>
<sequence>MTDRGTRVAVAHYCEGAGHASRMLAVTRALETAGYETVLAGGGPGRTFVERNGYREYEPTPVDLIDGYQRGNPVTALAGAAPALTGRVRDYAGWLRRERPAFLVADDISAAVAATLTRTPYYYLTHDPAGFYTTTAERVGARVRNRFAVATAELFALPKVWTGAPTIPGAEVVPPIAPAGGALDASVDVLVVPSAFTVSEDRLRTALERRGRSVTLVGGDDWTVAPSLQPYIERATVVVCSGYSTVMEAAVAGTPCIVLPHTSEQRGVVRALADDVGFYAAASVDDVVSLLDRVEAPTPRPNGVDRFVELVVEHAGR</sequence>
<dbReference type="Proteomes" id="UP001596406">
    <property type="component" value="Unassembled WGS sequence"/>
</dbReference>
<comment type="caution">
    <text evidence="2">The sequence shown here is derived from an EMBL/GenBank/DDBJ whole genome shotgun (WGS) entry which is preliminary data.</text>
</comment>
<proteinExistence type="inferred from homology"/>
<keyword evidence="3" id="KW-1185">Reference proteome</keyword>
<dbReference type="Gene3D" id="3.40.50.2000">
    <property type="entry name" value="Glycogen Phosphorylase B"/>
    <property type="match status" value="2"/>
</dbReference>